<evidence type="ECO:0000256" key="2">
    <source>
        <dbReference type="ARBA" id="ARBA00005988"/>
    </source>
</evidence>
<dbReference type="Gene3D" id="3.10.350.10">
    <property type="entry name" value="LysM domain"/>
    <property type="match status" value="2"/>
</dbReference>
<dbReference type="InterPro" id="IPR018392">
    <property type="entry name" value="LysM"/>
</dbReference>
<dbReference type="AlphaFoldDB" id="A0A3A9K4C5"/>
<dbReference type="CDD" id="cd06229">
    <property type="entry name" value="M14_Endopeptidase_I"/>
    <property type="match status" value="1"/>
</dbReference>
<dbReference type="SUPFAM" id="SSF53187">
    <property type="entry name" value="Zn-dependent exopeptidases"/>
    <property type="match status" value="1"/>
</dbReference>
<dbReference type="PROSITE" id="PS00132">
    <property type="entry name" value="CARBOXYPEPT_ZN_1"/>
    <property type="match status" value="1"/>
</dbReference>
<keyword evidence="3" id="KW-0645">Protease</keyword>
<feature type="domain" description="Peptidase M14" evidence="11">
    <location>
        <begin position="108"/>
        <end position="396"/>
    </location>
</feature>
<evidence type="ECO:0000256" key="5">
    <source>
        <dbReference type="ARBA" id="ARBA00022801"/>
    </source>
</evidence>
<evidence type="ECO:0000259" key="10">
    <source>
        <dbReference type="PROSITE" id="PS51782"/>
    </source>
</evidence>
<evidence type="ECO:0000256" key="6">
    <source>
        <dbReference type="ARBA" id="ARBA00022833"/>
    </source>
</evidence>
<name>A0A3A9K4C5_9BACI</name>
<evidence type="ECO:0000256" key="9">
    <source>
        <dbReference type="SAM" id="MobiDB-lite"/>
    </source>
</evidence>
<dbReference type="InterPro" id="IPR000834">
    <property type="entry name" value="Peptidase_M14"/>
</dbReference>
<dbReference type="SMART" id="SM00257">
    <property type="entry name" value="LysM"/>
    <property type="match status" value="2"/>
</dbReference>
<comment type="similarity">
    <text evidence="2 8">Belongs to the peptidase M14 family.</text>
</comment>
<dbReference type="InterPro" id="IPR034274">
    <property type="entry name" value="ENP1_M14_CPD"/>
</dbReference>
<dbReference type="SMART" id="SM00631">
    <property type="entry name" value="Zn_pept"/>
    <property type="match status" value="1"/>
</dbReference>
<dbReference type="PANTHER" id="PTHR11705">
    <property type="entry name" value="PROTEASE FAMILY M14 CARBOXYPEPTIDASE A,B"/>
    <property type="match status" value="1"/>
</dbReference>
<dbReference type="PROSITE" id="PS51782">
    <property type="entry name" value="LYSM"/>
    <property type="match status" value="2"/>
</dbReference>
<gene>
    <name evidence="12" type="ORF">CR203_11815</name>
</gene>
<dbReference type="RefSeq" id="WP_110937324.1">
    <property type="nucleotide sequence ID" value="NZ_KZ614146.1"/>
</dbReference>
<evidence type="ECO:0000313" key="13">
    <source>
        <dbReference type="Proteomes" id="UP000281498"/>
    </source>
</evidence>
<feature type="region of interest" description="Disordered" evidence="9">
    <location>
        <begin position="264"/>
        <end position="283"/>
    </location>
</feature>
<organism evidence="12 13">
    <name type="scientific">Salipaludibacillus neizhouensis</name>
    <dbReference type="NCBI Taxonomy" id="885475"/>
    <lineage>
        <taxon>Bacteria</taxon>
        <taxon>Bacillati</taxon>
        <taxon>Bacillota</taxon>
        <taxon>Bacilli</taxon>
        <taxon>Bacillales</taxon>
        <taxon>Bacillaceae</taxon>
    </lineage>
</organism>
<comment type="caution">
    <text evidence="12">The sequence shown here is derived from an EMBL/GenBank/DDBJ whole genome shotgun (WGS) entry which is preliminary data.</text>
</comment>
<dbReference type="Proteomes" id="UP000281498">
    <property type="component" value="Unassembled WGS sequence"/>
</dbReference>
<dbReference type="GO" id="GO:0005615">
    <property type="term" value="C:extracellular space"/>
    <property type="evidence" value="ECO:0007669"/>
    <property type="project" value="TreeGrafter"/>
</dbReference>
<evidence type="ECO:0000256" key="7">
    <source>
        <dbReference type="ARBA" id="ARBA00023049"/>
    </source>
</evidence>
<feature type="active site" description="Proton donor/acceptor" evidence="8">
    <location>
        <position position="368"/>
    </location>
</feature>
<protein>
    <submittedName>
        <fullName evidence="12">Peptidase M14</fullName>
    </submittedName>
</protein>
<dbReference type="GO" id="GO:0006508">
    <property type="term" value="P:proteolysis"/>
    <property type="evidence" value="ECO:0007669"/>
    <property type="project" value="UniProtKB-KW"/>
</dbReference>
<dbReference type="PANTHER" id="PTHR11705:SF143">
    <property type="entry name" value="SLL0236 PROTEIN"/>
    <property type="match status" value="1"/>
</dbReference>
<dbReference type="PROSITE" id="PS52035">
    <property type="entry name" value="PEPTIDASE_M14"/>
    <property type="match status" value="1"/>
</dbReference>
<dbReference type="CDD" id="cd00118">
    <property type="entry name" value="LysM"/>
    <property type="match status" value="2"/>
</dbReference>
<dbReference type="Pfam" id="PF00246">
    <property type="entry name" value="Peptidase_M14"/>
    <property type="match status" value="1"/>
</dbReference>
<proteinExistence type="inferred from homology"/>
<evidence type="ECO:0000256" key="3">
    <source>
        <dbReference type="ARBA" id="ARBA00022670"/>
    </source>
</evidence>
<dbReference type="InterPro" id="IPR057246">
    <property type="entry name" value="CARBOXYPEPT_ZN_1"/>
</dbReference>
<dbReference type="InterPro" id="IPR036779">
    <property type="entry name" value="LysM_dom_sf"/>
</dbReference>
<keyword evidence="13" id="KW-1185">Reference proteome</keyword>
<dbReference type="EMBL" id="PDOE01000004">
    <property type="protein sequence ID" value="RKL67189.1"/>
    <property type="molecule type" value="Genomic_DNA"/>
</dbReference>
<reference evidence="12 13" key="1">
    <citation type="submission" date="2017-10" db="EMBL/GenBank/DDBJ databases">
        <title>Bacillus sp. nov., a halophilic bacterium isolated from a Keqin Lake.</title>
        <authorList>
            <person name="Wang H."/>
        </authorList>
    </citation>
    <scope>NUCLEOTIDE SEQUENCE [LARGE SCALE GENOMIC DNA]</scope>
    <source>
        <strain evidence="12 13">KCTC 13187</strain>
    </source>
</reference>
<keyword evidence="6" id="KW-0862">Zinc</keyword>
<dbReference type="Pfam" id="PF01476">
    <property type="entry name" value="LysM"/>
    <property type="match status" value="2"/>
</dbReference>
<feature type="domain" description="LysM" evidence="10">
    <location>
        <begin position="1"/>
        <end position="45"/>
    </location>
</feature>
<feature type="compositionally biased region" description="Pro residues" evidence="9">
    <location>
        <begin position="273"/>
        <end position="283"/>
    </location>
</feature>
<accession>A0A3A9K4C5</accession>
<dbReference type="GO" id="GO:0004181">
    <property type="term" value="F:metallocarboxypeptidase activity"/>
    <property type="evidence" value="ECO:0007669"/>
    <property type="project" value="InterPro"/>
</dbReference>
<dbReference type="Gene3D" id="3.40.630.10">
    <property type="entry name" value="Zn peptidases"/>
    <property type="match status" value="1"/>
</dbReference>
<dbReference type="OrthoDB" id="9802862at2"/>
<sequence>MNIRARRGDSFWYYSRLFNIPLNLITDSNPTVDAGLLQIGQIVRIPGYFVNFYTIQPGDSLWRISNQLEVSVDTLYLVNPTLNPYALQIGQTINVPFRVHRPIVEGKRAYGYNSLVNDIRQLTEIYPFLTSRSIGNSVMGKNLIELSIGRGAKKVHMNGSFHAHEWITTPLLMQTLNQYLLALTNMQPIRGWDVSPFYESVFLSIVPMVNPDGVDLLIEGLPDEEPYRSEVLEINNQSTDFSGWKANIRGVDLNNQYPALWEEEQEISDKPDQPAPRDFPGPAPLTEPESIAMAELTDVSGFHRALAFHTQGRVIYWGFQGLEPPEAETIVTEFARVSSYEPIQYVESYAGYKDWFIQEWRRPGFTIELGEGENPLPIGQFDEIYEESLGIFLASLYM</sequence>
<evidence type="ECO:0000259" key="11">
    <source>
        <dbReference type="PROSITE" id="PS52035"/>
    </source>
</evidence>
<evidence type="ECO:0000313" key="12">
    <source>
        <dbReference type="EMBL" id="RKL67189.1"/>
    </source>
</evidence>
<keyword evidence="5" id="KW-0378">Hydrolase</keyword>
<dbReference type="SUPFAM" id="SSF54106">
    <property type="entry name" value="LysM domain"/>
    <property type="match status" value="1"/>
</dbReference>
<evidence type="ECO:0000256" key="1">
    <source>
        <dbReference type="ARBA" id="ARBA00001947"/>
    </source>
</evidence>
<keyword evidence="4" id="KW-0479">Metal-binding</keyword>
<evidence type="ECO:0000256" key="8">
    <source>
        <dbReference type="PROSITE-ProRule" id="PRU01379"/>
    </source>
</evidence>
<feature type="domain" description="LysM" evidence="10">
    <location>
        <begin position="51"/>
        <end position="95"/>
    </location>
</feature>
<comment type="cofactor">
    <cofactor evidence="1">
        <name>Zn(2+)</name>
        <dbReference type="ChEBI" id="CHEBI:29105"/>
    </cofactor>
</comment>
<keyword evidence="7" id="KW-0482">Metalloprotease</keyword>
<evidence type="ECO:0000256" key="4">
    <source>
        <dbReference type="ARBA" id="ARBA00022723"/>
    </source>
</evidence>
<dbReference type="GO" id="GO:0008270">
    <property type="term" value="F:zinc ion binding"/>
    <property type="evidence" value="ECO:0007669"/>
    <property type="project" value="InterPro"/>
</dbReference>